<dbReference type="Proteomes" id="UP001177744">
    <property type="component" value="Unassembled WGS sequence"/>
</dbReference>
<dbReference type="PANTHER" id="PTHR36860">
    <property type="entry name" value="TESTIS-EXPRESSED PROTEIN 35"/>
    <property type="match status" value="1"/>
</dbReference>
<evidence type="ECO:0008006" key="5">
    <source>
        <dbReference type="Google" id="ProtNLM"/>
    </source>
</evidence>
<reference evidence="3" key="1">
    <citation type="submission" date="2023-06" db="EMBL/GenBank/DDBJ databases">
        <title>Reference genome for the Northern bat (Eptesicus nilssonii), a most northern bat species.</title>
        <authorList>
            <person name="Laine V.N."/>
            <person name="Pulliainen A.T."/>
            <person name="Lilley T.M."/>
        </authorList>
    </citation>
    <scope>NUCLEOTIDE SEQUENCE</scope>
    <source>
        <strain evidence="3">BLF_Eptnil</strain>
        <tissue evidence="3">Kidney</tissue>
    </source>
</reference>
<feature type="coiled-coil region" evidence="1">
    <location>
        <begin position="251"/>
        <end position="334"/>
    </location>
</feature>
<accession>A0AA40HDM5</accession>
<name>A0AA40HDM5_CNENI</name>
<organism evidence="3 4">
    <name type="scientific">Cnephaeus nilssonii</name>
    <name type="common">Northern bat</name>
    <name type="synonym">Eptesicus nilssonii</name>
    <dbReference type="NCBI Taxonomy" id="3371016"/>
    <lineage>
        <taxon>Eukaryota</taxon>
        <taxon>Metazoa</taxon>
        <taxon>Chordata</taxon>
        <taxon>Craniata</taxon>
        <taxon>Vertebrata</taxon>
        <taxon>Euteleostomi</taxon>
        <taxon>Mammalia</taxon>
        <taxon>Eutheria</taxon>
        <taxon>Laurasiatheria</taxon>
        <taxon>Chiroptera</taxon>
        <taxon>Yangochiroptera</taxon>
        <taxon>Vespertilionidae</taxon>
        <taxon>Cnephaeus</taxon>
    </lineage>
</organism>
<evidence type="ECO:0000313" key="4">
    <source>
        <dbReference type="Proteomes" id="UP001177744"/>
    </source>
</evidence>
<dbReference type="PANTHER" id="PTHR36860:SF1">
    <property type="entry name" value="TESTIS-EXPRESSED PROTEIN 35"/>
    <property type="match status" value="1"/>
</dbReference>
<protein>
    <recommendedName>
        <fullName evidence="5">Testis-expressed protein 35</fullName>
    </recommendedName>
</protein>
<keyword evidence="2" id="KW-1133">Transmembrane helix</keyword>
<sequence length="480" mass="54178">MDGNELCSRDDVMGWIEDEGETGKHLHLEELGYGEALKARHGVQQNTAESQLQELGHAPPLGSLTMFWQHLKERKQPETPRLGFVSGFPEPFQSASMTTVRTVAWSQGPSWGGWEKNTLASSIMSAKRAELKKANLVKEKELEPGAAGPPGMGSKNYKAICLELKPEPIKVRRSFEPMPAPRPESVGADLESGWVIRFAVAKTCPREEQNSGDLSCLIYPNLQFPIPCVSGFNQQTYECKGIKPEGPFTKMGGTRELKNDLREVREELKEKMEEIKQVREELKEKMEDGTFQNLKIKCVMDKDFDKLQEFVEIMKEMQKDMDEKMDVLINIQKNSKLPLRRGPKEHQELRQIGKPDTDSQHRLKKLEGTEGASLCIHKKNMALQKLKKDPLDSLHQCGTCYVTKVEVPSSLAILDQGKMIFLVLFLSSTGEMYVVCPKEQPQSGQETTPGLGTLLILGIWSCILMYLCFNLYMIEDMLPT</sequence>
<keyword evidence="4" id="KW-1185">Reference proteome</keyword>
<dbReference type="AlphaFoldDB" id="A0AA40HDM5"/>
<keyword evidence="2" id="KW-0812">Transmembrane</keyword>
<proteinExistence type="predicted"/>
<dbReference type="GO" id="GO:0005634">
    <property type="term" value="C:nucleus"/>
    <property type="evidence" value="ECO:0007669"/>
    <property type="project" value="TreeGrafter"/>
</dbReference>
<evidence type="ECO:0000313" key="3">
    <source>
        <dbReference type="EMBL" id="KAK1329253.1"/>
    </source>
</evidence>
<gene>
    <name evidence="3" type="ORF">QTO34_011433</name>
</gene>
<keyword evidence="2" id="KW-0472">Membrane</keyword>
<evidence type="ECO:0000256" key="1">
    <source>
        <dbReference type="SAM" id="Coils"/>
    </source>
</evidence>
<evidence type="ECO:0000256" key="2">
    <source>
        <dbReference type="SAM" id="Phobius"/>
    </source>
</evidence>
<dbReference type="Pfam" id="PF15079">
    <property type="entry name" value="Tsc35"/>
    <property type="match status" value="1"/>
</dbReference>
<dbReference type="EMBL" id="JAULJE010000022">
    <property type="protein sequence ID" value="KAK1329253.1"/>
    <property type="molecule type" value="Genomic_DNA"/>
</dbReference>
<keyword evidence="1" id="KW-0175">Coiled coil</keyword>
<dbReference type="InterPro" id="IPR027874">
    <property type="entry name" value="Tex35"/>
</dbReference>
<feature type="transmembrane region" description="Helical" evidence="2">
    <location>
        <begin position="448"/>
        <end position="474"/>
    </location>
</feature>
<comment type="caution">
    <text evidence="3">The sequence shown here is derived from an EMBL/GenBank/DDBJ whole genome shotgun (WGS) entry which is preliminary data.</text>
</comment>